<comment type="caution">
    <text evidence="11">Lacks conserved residue(s) required for the propagation of feature annotation.</text>
</comment>
<evidence type="ECO:0000256" key="9">
    <source>
        <dbReference type="ARBA" id="ARBA00023170"/>
    </source>
</evidence>
<feature type="transmembrane region" description="Helical" evidence="11">
    <location>
        <begin position="195"/>
        <end position="216"/>
    </location>
</feature>
<evidence type="ECO:0000256" key="10">
    <source>
        <dbReference type="ARBA" id="ARBA00023224"/>
    </source>
</evidence>
<comment type="caution">
    <text evidence="12">The sequence shown here is derived from an EMBL/GenBank/DDBJ whole genome shotgun (WGS) entry which is preliminary data.</text>
</comment>
<dbReference type="GO" id="GO:0005886">
    <property type="term" value="C:plasma membrane"/>
    <property type="evidence" value="ECO:0007669"/>
    <property type="project" value="UniProtKB-SubCell"/>
</dbReference>
<comment type="similarity">
    <text evidence="2 11">Belongs to the G-protein coupled receptor 1 family.</text>
</comment>
<reference evidence="12" key="1">
    <citation type="submission" date="2020-03" db="EMBL/GenBank/DDBJ databases">
        <title>Studies in the Genomics of Life Span.</title>
        <authorList>
            <person name="Glass D."/>
        </authorList>
    </citation>
    <scope>NUCLEOTIDE SEQUENCE</scope>
    <source>
        <strain evidence="12">SUZIE</strain>
        <tissue evidence="12">Muscle</tissue>
    </source>
</reference>
<evidence type="ECO:0000256" key="4">
    <source>
        <dbReference type="ARBA" id="ARBA00022507"/>
    </source>
</evidence>
<evidence type="ECO:0000256" key="11">
    <source>
        <dbReference type="RuleBase" id="RU364061"/>
    </source>
</evidence>
<protein>
    <recommendedName>
        <fullName evidence="11">Vomeronasal type-1 receptor</fullName>
    </recommendedName>
</protein>
<accession>A0AA41SWI6</accession>
<dbReference type="EMBL" id="JAATJV010364759">
    <property type="protein sequence ID" value="MBZ3879493.1"/>
    <property type="molecule type" value="Genomic_DNA"/>
</dbReference>
<organism evidence="12 13">
    <name type="scientific">Sciurus carolinensis</name>
    <name type="common">Eastern gray squirrel</name>
    <dbReference type="NCBI Taxonomy" id="30640"/>
    <lineage>
        <taxon>Eukaryota</taxon>
        <taxon>Metazoa</taxon>
        <taxon>Chordata</taxon>
        <taxon>Craniata</taxon>
        <taxon>Vertebrata</taxon>
        <taxon>Euteleostomi</taxon>
        <taxon>Mammalia</taxon>
        <taxon>Eutheria</taxon>
        <taxon>Euarchontoglires</taxon>
        <taxon>Glires</taxon>
        <taxon>Rodentia</taxon>
        <taxon>Sciuromorpha</taxon>
        <taxon>Sciuridae</taxon>
        <taxon>Sciurinae</taxon>
        <taxon>Sciurini</taxon>
        <taxon>Sciurus</taxon>
    </lineage>
</organism>
<evidence type="ECO:0000256" key="2">
    <source>
        <dbReference type="ARBA" id="ARBA00010663"/>
    </source>
</evidence>
<keyword evidence="5 11" id="KW-0812">Transmembrane</keyword>
<keyword evidence="3 11" id="KW-1003">Cell membrane</keyword>
<keyword evidence="8 11" id="KW-0472">Membrane</keyword>
<dbReference type="PRINTS" id="PR01534">
    <property type="entry name" value="VOMERONASL1R"/>
</dbReference>
<sequence length="231" mass="26461">MIPLLRYAFFYDVVLRISGNTILLLFHIFTFFLQHRLKPTDLTIGHPAPSCLEMLLIMELIATDVLLSQDLEDDIKCKSLIYLHRLLRGFSICATCQQIVPQMITLNPRNSCLANLKHKSTSETMFLIFLWVFYMSVSVHFSIFALINSMVNMHGLLFITESYTILPISPTLQSGEGVLSSFQTTWQEFVEDLGFWRVLLLIFAIALLSLGIAYYMSGVLPFMENQPELVH</sequence>
<evidence type="ECO:0000256" key="5">
    <source>
        <dbReference type="ARBA" id="ARBA00022692"/>
    </source>
</evidence>
<evidence type="ECO:0000256" key="7">
    <source>
        <dbReference type="ARBA" id="ARBA00023040"/>
    </source>
</evidence>
<keyword evidence="4 11" id="KW-0589">Pheromone response</keyword>
<dbReference type="GO" id="GO:0016503">
    <property type="term" value="F:pheromone receptor activity"/>
    <property type="evidence" value="ECO:0007669"/>
    <property type="project" value="InterPro"/>
</dbReference>
<dbReference type="Proteomes" id="UP001166674">
    <property type="component" value="Unassembled WGS sequence"/>
</dbReference>
<dbReference type="Pfam" id="PF03402">
    <property type="entry name" value="V1R"/>
    <property type="match status" value="1"/>
</dbReference>
<gene>
    <name evidence="12" type="ORF">SUZIE_153215</name>
</gene>
<evidence type="ECO:0000256" key="8">
    <source>
        <dbReference type="ARBA" id="ARBA00023136"/>
    </source>
</evidence>
<name>A0AA41SWI6_SCICA</name>
<keyword evidence="13" id="KW-1185">Reference proteome</keyword>
<feature type="transmembrane region" description="Helical" evidence="11">
    <location>
        <begin position="126"/>
        <end position="147"/>
    </location>
</feature>
<evidence type="ECO:0000256" key="6">
    <source>
        <dbReference type="ARBA" id="ARBA00022989"/>
    </source>
</evidence>
<proteinExistence type="inferred from homology"/>
<keyword evidence="7 11" id="KW-0297">G-protein coupled receptor</keyword>
<feature type="transmembrane region" description="Helical" evidence="11">
    <location>
        <begin position="13"/>
        <end position="33"/>
    </location>
</feature>
<evidence type="ECO:0000256" key="3">
    <source>
        <dbReference type="ARBA" id="ARBA00022475"/>
    </source>
</evidence>
<dbReference type="PANTHER" id="PTHR24062">
    <property type="entry name" value="VOMERONASAL TYPE-1 RECEPTOR"/>
    <property type="match status" value="1"/>
</dbReference>
<dbReference type="AlphaFoldDB" id="A0AA41SWI6"/>
<keyword evidence="6 11" id="KW-1133">Transmembrane helix</keyword>
<evidence type="ECO:0000256" key="1">
    <source>
        <dbReference type="ARBA" id="ARBA00004651"/>
    </source>
</evidence>
<keyword evidence="9 11" id="KW-0675">Receptor</keyword>
<dbReference type="InterPro" id="IPR004072">
    <property type="entry name" value="Vmron_rcpt_1"/>
</dbReference>
<evidence type="ECO:0000313" key="13">
    <source>
        <dbReference type="Proteomes" id="UP001166674"/>
    </source>
</evidence>
<comment type="subcellular location">
    <subcellularLocation>
        <location evidence="1 11">Cell membrane</location>
        <topology evidence="1 11">Multi-pass membrane protein</topology>
    </subcellularLocation>
</comment>
<dbReference type="GO" id="GO:0019236">
    <property type="term" value="P:response to pheromone"/>
    <property type="evidence" value="ECO:0007669"/>
    <property type="project" value="UniProtKB-KW"/>
</dbReference>
<keyword evidence="10 11" id="KW-0807">Transducer</keyword>
<evidence type="ECO:0000313" key="12">
    <source>
        <dbReference type="EMBL" id="MBZ3879493.1"/>
    </source>
</evidence>